<accession>A0A9X3JG13</accession>
<feature type="domain" description="Cell wall-active antibiotics response LiaF-like C-terminal" evidence="2">
    <location>
        <begin position="107"/>
        <end position="219"/>
    </location>
</feature>
<keyword evidence="1" id="KW-1133">Transmembrane helix</keyword>
<keyword evidence="1" id="KW-0472">Membrane</keyword>
<evidence type="ECO:0000259" key="2">
    <source>
        <dbReference type="Pfam" id="PF09922"/>
    </source>
</evidence>
<evidence type="ECO:0000256" key="1">
    <source>
        <dbReference type="SAM" id="Phobius"/>
    </source>
</evidence>
<protein>
    <submittedName>
        <fullName evidence="3">LiaF-related protein</fullName>
    </submittedName>
</protein>
<dbReference type="Pfam" id="PF09922">
    <property type="entry name" value="LiaF-like_C"/>
    <property type="match status" value="1"/>
</dbReference>
<sequence length="222" mass="25353">MSRRGKYGLIAVLIVLNALSDEGFTGISGLLLALLVIAYVLLRPMPRKYTFFDGFLLFLGGSLLIICLLTWPVLRFIVIFLLLLLLVKYFSNENSDFSHSHTGFINREQWNQRNVKVENLDDFHLVSGTQTCMVDFGQVLIPRGKHSVVIHKLSGPLKIIVPRGVDVTCSVFMFRGEYHSHDEIVTLNNDMHRGWVGSQEESPRQLEIFLYQMWGQVEVVQL</sequence>
<gene>
    <name evidence="3" type="ORF">OW157_00245</name>
</gene>
<comment type="caution">
    <text evidence="3">The sequence shown here is derived from an EMBL/GenBank/DDBJ whole genome shotgun (WGS) entry which is preliminary data.</text>
</comment>
<evidence type="ECO:0000313" key="3">
    <source>
        <dbReference type="EMBL" id="MCZ0724994.1"/>
    </source>
</evidence>
<organism evidence="3 4">
    <name type="scientific">Aerococcus kribbianus</name>
    <dbReference type="NCBI Taxonomy" id="2999064"/>
    <lineage>
        <taxon>Bacteria</taxon>
        <taxon>Bacillati</taxon>
        <taxon>Bacillota</taxon>
        <taxon>Bacilli</taxon>
        <taxon>Lactobacillales</taxon>
        <taxon>Aerococcaceae</taxon>
        <taxon>Aerococcus</taxon>
    </lineage>
</organism>
<dbReference type="Proteomes" id="UP001146670">
    <property type="component" value="Unassembled WGS sequence"/>
</dbReference>
<name>A0A9X3JG13_9LACT</name>
<dbReference type="AlphaFoldDB" id="A0A9X3JG13"/>
<dbReference type="InterPro" id="IPR024425">
    <property type="entry name" value="LiaF-like_C"/>
</dbReference>
<reference evidence="3" key="1">
    <citation type="submission" date="2022-12" db="EMBL/GenBank/DDBJ databases">
        <title>Description and comparative metabolic analysis of Aerococcus sp. nov., isolated from the feces of a pig.</title>
        <authorList>
            <person name="Chang Y.-H."/>
        </authorList>
    </citation>
    <scope>NUCLEOTIDE SEQUENCE</scope>
    <source>
        <strain evidence="3">YH-aer222</strain>
    </source>
</reference>
<keyword evidence="1" id="KW-0812">Transmembrane</keyword>
<dbReference type="RefSeq" id="WP_268751319.1">
    <property type="nucleotide sequence ID" value="NZ_JAPRFQ010000001.1"/>
</dbReference>
<dbReference type="EMBL" id="JAPRFR010000001">
    <property type="protein sequence ID" value="MCZ0724994.1"/>
    <property type="molecule type" value="Genomic_DNA"/>
</dbReference>
<feature type="transmembrane region" description="Helical" evidence="1">
    <location>
        <begin position="23"/>
        <end position="42"/>
    </location>
</feature>
<proteinExistence type="predicted"/>
<feature type="transmembrane region" description="Helical" evidence="1">
    <location>
        <begin position="54"/>
        <end position="87"/>
    </location>
</feature>
<keyword evidence="4" id="KW-1185">Reference proteome</keyword>
<evidence type="ECO:0000313" key="4">
    <source>
        <dbReference type="Proteomes" id="UP001146670"/>
    </source>
</evidence>